<gene>
    <name evidence="1" type="ORF">HID58_041085</name>
</gene>
<reference evidence="1 2" key="1">
    <citation type="submission" date="2021-05" db="EMBL/GenBank/DDBJ databases">
        <title>Genome Assembly of Synthetic Allotetraploid Brassica napus Reveals Homoeologous Exchanges between Subgenomes.</title>
        <authorList>
            <person name="Davis J.T."/>
        </authorList>
    </citation>
    <scope>NUCLEOTIDE SEQUENCE [LARGE SCALE GENOMIC DNA]</scope>
    <source>
        <strain evidence="2">cv. Da-Ae</strain>
        <tissue evidence="1">Seedling</tissue>
    </source>
</reference>
<evidence type="ECO:0000313" key="2">
    <source>
        <dbReference type="Proteomes" id="UP000824890"/>
    </source>
</evidence>
<proteinExistence type="predicted"/>
<evidence type="ECO:0000313" key="1">
    <source>
        <dbReference type="EMBL" id="KAH0901582.1"/>
    </source>
</evidence>
<dbReference type="Proteomes" id="UP000824890">
    <property type="component" value="Unassembled WGS sequence"/>
</dbReference>
<organism evidence="1 2">
    <name type="scientific">Brassica napus</name>
    <name type="common">Rape</name>
    <dbReference type="NCBI Taxonomy" id="3708"/>
    <lineage>
        <taxon>Eukaryota</taxon>
        <taxon>Viridiplantae</taxon>
        <taxon>Streptophyta</taxon>
        <taxon>Embryophyta</taxon>
        <taxon>Tracheophyta</taxon>
        <taxon>Spermatophyta</taxon>
        <taxon>Magnoliopsida</taxon>
        <taxon>eudicotyledons</taxon>
        <taxon>Gunneridae</taxon>
        <taxon>Pentapetalae</taxon>
        <taxon>rosids</taxon>
        <taxon>malvids</taxon>
        <taxon>Brassicales</taxon>
        <taxon>Brassicaceae</taxon>
        <taxon>Brassiceae</taxon>
        <taxon>Brassica</taxon>
    </lineage>
</organism>
<comment type="caution">
    <text evidence="1">The sequence shown here is derived from an EMBL/GenBank/DDBJ whole genome shotgun (WGS) entry which is preliminary data.</text>
</comment>
<dbReference type="EMBL" id="JAGKQM010000011">
    <property type="protein sequence ID" value="KAH0901582.1"/>
    <property type="molecule type" value="Genomic_DNA"/>
</dbReference>
<name>A0ABQ8BAU8_BRANA</name>
<sequence>MFTKDKRRFRVDLRVSGCHFLFTGFGTSDRTSDDRTALPPGSDGFHSADFAGLCLRETMSYIESFSPAPIHLRFSSLLTDCLSLCTSDDSFFQLIWFLHLQAYLYLQRCRIFSCKIFWLFGSNPCEDLFFRGSSSPSAEFRRLLWFRWKEVVPRLDPCSLIAGRSYTWKMTCRSLLLRQFTFCVLGLCVGPSSLC</sequence>
<protein>
    <submittedName>
        <fullName evidence="1">Uncharacterized protein</fullName>
    </submittedName>
</protein>
<keyword evidence="2" id="KW-1185">Reference proteome</keyword>
<accession>A0ABQ8BAU8</accession>